<proteinExistence type="predicted"/>
<dbReference type="SMART" id="SM00091">
    <property type="entry name" value="PAS"/>
    <property type="match status" value="2"/>
</dbReference>
<dbReference type="InterPro" id="IPR035965">
    <property type="entry name" value="PAS-like_dom_sf"/>
</dbReference>
<evidence type="ECO:0000259" key="6">
    <source>
        <dbReference type="PROSITE" id="PS50924"/>
    </source>
</evidence>
<dbReference type="NCBIfam" id="TIGR00254">
    <property type="entry name" value="GGDEF"/>
    <property type="match status" value="1"/>
</dbReference>
<dbReference type="PROSITE" id="PS50883">
    <property type="entry name" value="EAL"/>
    <property type="match status" value="1"/>
</dbReference>
<dbReference type="Proteomes" id="UP001216253">
    <property type="component" value="Unassembled WGS sequence"/>
</dbReference>
<dbReference type="PANTHER" id="PTHR44757">
    <property type="entry name" value="DIGUANYLATE CYCLASE DGCP"/>
    <property type="match status" value="1"/>
</dbReference>
<dbReference type="SUPFAM" id="SSF141868">
    <property type="entry name" value="EAL domain-like"/>
    <property type="match status" value="1"/>
</dbReference>
<dbReference type="InterPro" id="IPR035919">
    <property type="entry name" value="EAL_sf"/>
</dbReference>
<evidence type="ECO:0000259" key="4">
    <source>
        <dbReference type="PROSITE" id="PS50883"/>
    </source>
</evidence>
<evidence type="ECO:0000313" key="7">
    <source>
        <dbReference type="EMBL" id="MDE8654409.1"/>
    </source>
</evidence>
<dbReference type="InterPro" id="IPR000014">
    <property type="entry name" value="PAS"/>
</dbReference>
<dbReference type="Pfam" id="PF13426">
    <property type="entry name" value="PAS_9"/>
    <property type="match status" value="1"/>
</dbReference>
<evidence type="ECO:0000259" key="2">
    <source>
        <dbReference type="PROSITE" id="PS50112"/>
    </source>
</evidence>
<dbReference type="PROSITE" id="PS50112">
    <property type="entry name" value="PAS"/>
    <property type="match status" value="1"/>
</dbReference>
<comment type="caution">
    <text evidence="7">The sequence shown here is derived from an EMBL/GenBank/DDBJ whole genome shotgun (WGS) entry which is preliminary data.</text>
</comment>
<dbReference type="NCBIfam" id="TIGR00229">
    <property type="entry name" value="sensory_box"/>
    <property type="match status" value="1"/>
</dbReference>
<reference evidence="7 8" key="1">
    <citation type="submission" date="2023-03" db="EMBL/GenBank/DDBJ databases">
        <title>NovoSphingobium album sp. nov. isolated from polycyclic aromatic hydrocarbons- and heavy-metal polluted soil.</title>
        <authorList>
            <person name="Liu Z."/>
            <person name="Wang K."/>
        </authorList>
    </citation>
    <scope>NUCLEOTIDE SEQUENCE [LARGE SCALE GENOMIC DNA]</scope>
    <source>
        <strain evidence="7 8">H3SJ31-1</strain>
    </source>
</reference>
<dbReference type="Pfam" id="PF03707">
    <property type="entry name" value="MHYT"/>
    <property type="match status" value="2"/>
</dbReference>
<keyword evidence="8" id="KW-1185">Reference proteome</keyword>
<dbReference type="Pfam" id="PF00563">
    <property type="entry name" value="EAL"/>
    <property type="match status" value="1"/>
</dbReference>
<dbReference type="Gene3D" id="3.30.450.20">
    <property type="entry name" value="PAS domain"/>
    <property type="match status" value="2"/>
</dbReference>
<dbReference type="InterPro" id="IPR029787">
    <property type="entry name" value="Nucleotide_cyclase"/>
</dbReference>
<dbReference type="InterPro" id="IPR043128">
    <property type="entry name" value="Rev_trsase/Diguanyl_cyclase"/>
</dbReference>
<evidence type="ECO:0000259" key="5">
    <source>
        <dbReference type="PROSITE" id="PS50887"/>
    </source>
</evidence>
<feature type="domain" description="MHYT" evidence="6">
    <location>
        <begin position="12"/>
        <end position="199"/>
    </location>
</feature>
<name>A0ABT5WX00_9SPHN</name>
<organism evidence="7 8">
    <name type="scientific">Novosphingobium album</name>
    <name type="common">ex Liu et al. 2023</name>
    <dbReference type="NCBI Taxonomy" id="3031130"/>
    <lineage>
        <taxon>Bacteria</taxon>
        <taxon>Pseudomonadati</taxon>
        <taxon>Pseudomonadota</taxon>
        <taxon>Alphaproteobacteria</taxon>
        <taxon>Sphingomonadales</taxon>
        <taxon>Sphingomonadaceae</taxon>
        <taxon>Novosphingobium</taxon>
    </lineage>
</organism>
<evidence type="ECO:0000313" key="8">
    <source>
        <dbReference type="Proteomes" id="UP001216253"/>
    </source>
</evidence>
<accession>A0ABT5WX00</accession>
<feature type="domain" description="PAC" evidence="3">
    <location>
        <begin position="322"/>
        <end position="374"/>
    </location>
</feature>
<evidence type="ECO:0000259" key="3">
    <source>
        <dbReference type="PROSITE" id="PS50113"/>
    </source>
</evidence>
<feature type="domain" description="EAL" evidence="4">
    <location>
        <begin position="677"/>
        <end position="927"/>
    </location>
</feature>
<dbReference type="SUPFAM" id="SSF55785">
    <property type="entry name" value="PYP-like sensor domain (PAS domain)"/>
    <property type="match status" value="2"/>
</dbReference>
<feature type="transmembrane region" description="Helical" evidence="1">
    <location>
        <begin position="140"/>
        <end position="162"/>
    </location>
</feature>
<feature type="transmembrane region" description="Helical" evidence="1">
    <location>
        <begin position="15"/>
        <end position="36"/>
    </location>
</feature>
<feature type="transmembrane region" description="Helical" evidence="1">
    <location>
        <begin position="174"/>
        <end position="199"/>
    </location>
</feature>
<dbReference type="Gene3D" id="3.20.20.450">
    <property type="entry name" value="EAL domain"/>
    <property type="match status" value="1"/>
</dbReference>
<dbReference type="Pfam" id="PF00990">
    <property type="entry name" value="GGDEF"/>
    <property type="match status" value="1"/>
</dbReference>
<dbReference type="PROSITE" id="PS50887">
    <property type="entry name" value="GGDEF"/>
    <property type="match status" value="1"/>
</dbReference>
<dbReference type="CDD" id="cd01948">
    <property type="entry name" value="EAL"/>
    <property type="match status" value="1"/>
</dbReference>
<dbReference type="InterPro" id="IPR000160">
    <property type="entry name" value="GGDEF_dom"/>
</dbReference>
<dbReference type="InterPro" id="IPR001633">
    <property type="entry name" value="EAL_dom"/>
</dbReference>
<dbReference type="InterPro" id="IPR005330">
    <property type="entry name" value="MHYT_dom"/>
</dbReference>
<feature type="transmembrane region" description="Helical" evidence="1">
    <location>
        <begin position="113"/>
        <end position="134"/>
    </location>
</feature>
<feature type="domain" description="PAS" evidence="2">
    <location>
        <begin position="247"/>
        <end position="292"/>
    </location>
</feature>
<keyword evidence="1" id="KW-0812">Transmembrane</keyword>
<sequence>MIDLYLSLHDHHRHGMLPLALLVCLFATTTAVMLLRQARLSRGAARRNWGLGAGVFTGFGIWATHFIALLGFDSGFAARYLIGLILASLAAAIAATTIGFLTALFVPGRRGALLAALVIGTGIAATHYLGLAALDIPVRFAWHVALALVSLPLAIAPIYPALRFALRRRGQPSAVTAGLLLGLAVILHHFTAMAALVLIPARRAVSGGAISPETLAGWIGAVAIGLFVLSIVTLLISRRSSAAIEASERQFSLLVKGIADCAIYMLDRDGRISNWNAGAERLTGYAAEEAIGLALAHLHTVEDRAAGLPSQMLAQARAEGRFSGSGWYLRRDGSRFWASTLIEAIAGDEGQDPGFAIITRDISQFKQQQDLIAETTRHLDAALSNMHQGLCVFDAGERLVLRNRRFLELWGLSEADCPIGLSLEDFIHVSNRVRFGIPATEERVRRARKMIHDSLADPRSPPTVSRFGESLYLSIANRPLPDGGWVTTFDDISEQRQSEAKITHMALHDGLTGLANRTRFNLALDGDIEAAMRAGAQVAVVAIDMDRFKEINDTHGHAAGDFVLQTIARRLTDDLREGELAARLGGDEFAAYKLFARDDELADFITRLNACLIAPVECNGQRLSLGASLGIAVYPSDGPNRETLLNNADLAMYRAKGAVGERICTYEPGMDETARQRRQLANDLRNAVDRHEFTLLYQPQRLLQTGELSGYEALLRWHHPRRGVISPNDFIPIAEETGEILTIGAWVLRQACIEAQHWPKEQKVAVNLSPVQFRQADLADTVRAILLETGLSPRRLELEITESAIIADKLRALHCLRQIKAMGVSVAIDDFGTGYSSLDTLHSFPFDKIKIDKSFLLRAENSAQARAIIRAVLALGKSLEIPVLAEGVETERQLEVLQKEGCEEAQGYYFGRPARAPSLSVSRAANS</sequence>
<dbReference type="SMART" id="SM00267">
    <property type="entry name" value="GGDEF"/>
    <property type="match status" value="1"/>
</dbReference>
<dbReference type="PROSITE" id="PS50924">
    <property type="entry name" value="MHYT"/>
    <property type="match status" value="1"/>
</dbReference>
<dbReference type="Gene3D" id="3.30.70.270">
    <property type="match status" value="1"/>
</dbReference>
<dbReference type="PROSITE" id="PS50113">
    <property type="entry name" value="PAC"/>
    <property type="match status" value="1"/>
</dbReference>
<dbReference type="SUPFAM" id="SSF55073">
    <property type="entry name" value="Nucleotide cyclase"/>
    <property type="match status" value="1"/>
</dbReference>
<feature type="transmembrane region" description="Helical" evidence="1">
    <location>
        <begin position="80"/>
        <end position="106"/>
    </location>
</feature>
<feature type="transmembrane region" description="Helical" evidence="1">
    <location>
        <begin position="215"/>
        <end position="236"/>
    </location>
</feature>
<dbReference type="InterPro" id="IPR052155">
    <property type="entry name" value="Biofilm_reg_signaling"/>
</dbReference>
<keyword evidence="1" id="KW-0472">Membrane</keyword>
<dbReference type="RefSeq" id="WP_275230518.1">
    <property type="nucleotide sequence ID" value="NZ_JARESE010000082.1"/>
</dbReference>
<keyword evidence="1" id="KW-1133">Transmembrane helix</keyword>
<feature type="domain" description="GGDEF" evidence="5">
    <location>
        <begin position="536"/>
        <end position="668"/>
    </location>
</feature>
<dbReference type="EMBL" id="JARESE010000082">
    <property type="protein sequence ID" value="MDE8654409.1"/>
    <property type="molecule type" value="Genomic_DNA"/>
</dbReference>
<dbReference type="Pfam" id="PF12860">
    <property type="entry name" value="PAS_7"/>
    <property type="match status" value="1"/>
</dbReference>
<gene>
    <name evidence="7" type="ORF">PYV00_22185</name>
</gene>
<dbReference type="CDD" id="cd00130">
    <property type="entry name" value="PAS"/>
    <property type="match status" value="1"/>
</dbReference>
<dbReference type="SMART" id="SM00052">
    <property type="entry name" value="EAL"/>
    <property type="match status" value="1"/>
</dbReference>
<evidence type="ECO:0000256" key="1">
    <source>
        <dbReference type="PROSITE-ProRule" id="PRU00244"/>
    </source>
</evidence>
<protein>
    <submittedName>
        <fullName evidence="7">EAL domain-containing protein</fullName>
    </submittedName>
</protein>
<feature type="transmembrane region" description="Helical" evidence="1">
    <location>
        <begin position="48"/>
        <end position="68"/>
    </location>
</feature>
<dbReference type="InterPro" id="IPR000700">
    <property type="entry name" value="PAS-assoc_C"/>
</dbReference>
<dbReference type="PANTHER" id="PTHR44757:SF2">
    <property type="entry name" value="BIOFILM ARCHITECTURE MAINTENANCE PROTEIN MBAA"/>
    <property type="match status" value="1"/>
</dbReference>
<dbReference type="CDD" id="cd01949">
    <property type="entry name" value="GGDEF"/>
    <property type="match status" value="1"/>
</dbReference>